<name>A0A8K0DFA9_IGNLU</name>
<organism evidence="1 2">
    <name type="scientific">Ignelater luminosus</name>
    <name type="common">Cucubano</name>
    <name type="synonym">Pyrophorus luminosus</name>
    <dbReference type="NCBI Taxonomy" id="2038154"/>
    <lineage>
        <taxon>Eukaryota</taxon>
        <taxon>Metazoa</taxon>
        <taxon>Ecdysozoa</taxon>
        <taxon>Arthropoda</taxon>
        <taxon>Hexapoda</taxon>
        <taxon>Insecta</taxon>
        <taxon>Pterygota</taxon>
        <taxon>Neoptera</taxon>
        <taxon>Endopterygota</taxon>
        <taxon>Coleoptera</taxon>
        <taxon>Polyphaga</taxon>
        <taxon>Elateriformia</taxon>
        <taxon>Elateroidea</taxon>
        <taxon>Elateridae</taxon>
        <taxon>Agrypninae</taxon>
        <taxon>Pyrophorini</taxon>
        <taxon>Ignelater</taxon>
    </lineage>
</organism>
<reference evidence="1" key="1">
    <citation type="submission" date="2019-08" db="EMBL/GenBank/DDBJ databases">
        <title>The genome of the North American firefly Photinus pyralis.</title>
        <authorList>
            <consortium name="Photinus pyralis genome working group"/>
            <person name="Fallon T.R."/>
            <person name="Sander Lower S.E."/>
            <person name="Weng J.-K."/>
        </authorList>
    </citation>
    <scope>NUCLEOTIDE SEQUENCE</scope>
    <source>
        <strain evidence="1">TRF0915ILg1</strain>
        <tissue evidence="1">Whole body</tissue>
    </source>
</reference>
<dbReference type="Proteomes" id="UP000801492">
    <property type="component" value="Unassembled WGS sequence"/>
</dbReference>
<feature type="non-terminal residue" evidence="1">
    <location>
        <position position="84"/>
    </location>
</feature>
<evidence type="ECO:0000313" key="1">
    <source>
        <dbReference type="EMBL" id="KAF2904704.1"/>
    </source>
</evidence>
<evidence type="ECO:0000313" key="2">
    <source>
        <dbReference type="Proteomes" id="UP000801492"/>
    </source>
</evidence>
<gene>
    <name evidence="1" type="ORF">ILUMI_01473</name>
</gene>
<dbReference type="EMBL" id="VTPC01000703">
    <property type="protein sequence ID" value="KAF2904704.1"/>
    <property type="molecule type" value="Genomic_DNA"/>
</dbReference>
<dbReference type="AlphaFoldDB" id="A0A8K0DFA9"/>
<protein>
    <submittedName>
        <fullName evidence="1">Uncharacterized protein</fullName>
    </submittedName>
</protein>
<proteinExistence type="predicted"/>
<accession>A0A8K0DFA9</accession>
<comment type="caution">
    <text evidence="1">The sequence shown here is derived from an EMBL/GenBank/DDBJ whole genome shotgun (WGS) entry which is preliminary data.</text>
</comment>
<sequence>MQQISTKLKKTPNLRNICKCDKSMQLEFLELSGEKQRFKINLPLAENLDQNNVGVQVGIPRIKTCNLQTCTTTTVVEIIDNKPE</sequence>
<keyword evidence="2" id="KW-1185">Reference proteome</keyword>